<accession>A0AB35IMV5</accession>
<comment type="caution">
    <text evidence="1">The sequence shown here is derived from an EMBL/GenBank/DDBJ whole genome shotgun (WGS) entry which is preliminary data.</text>
</comment>
<dbReference type="EMBL" id="JAQLKE010000055">
    <property type="protein sequence ID" value="MDB7085814.1"/>
    <property type="molecule type" value="Genomic_DNA"/>
</dbReference>
<evidence type="ECO:0000313" key="2">
    <source>
        <dbReference type="Proteomes" id="UP001211987"/>
    </source>
</evidence>
<dbReference type="RefSeq" id="WP_009300907.1">
    <property type="nucleotide sequence ID" value="NZ_BAABXX010000002.1"/>
</dbReference>
<gene>
    <name evidence="1" type="ORF">PM738_18700</name>
</gene>
<dbReference type="Proteomes" id="UP001211987">
    <property type="component" value="Unassembled WGS sequence"/>
</dbReference>
<dbReference type="AlphaFoldDB" id="A0AB35IMV5"/>
<reference evidence="1" key="1">
    <citation type="submission" date="2023-01" db="EMBL/GenBank/DDBJ databases">
        <title>Human gut microbiome strain richness.</title>
        <authorList>
            <person name="Chen-Liaw A."/>
        </authorList>
    </citation>
    <scope>NUCLEOTIDE SEQUENCE</scope>
    <source>
        <strain evidence="1">1001217st2_G6_1001217B_191108</strain>
    </source>
</reference>
<name>A0AB35IMV5_9FIRM</name>
<protein>
    <submittedName>
        <fullName evidence="1">Uncharacterized protein</fullName>
    </submittedName>
</protein>
<proteinExistence type="predicted"/>
<sequence>MKTKVENEKAIISWKILKKFIENSKSKKLTKEIRDELLKNVETIILKKEFN</sequence>
<evidence type="ECO:0000313" key="1">
    <source>
        <dbReference type="EMBL" id="MDB7085814.1"/>
    </source>
</evidence>
<organism evidence="1 2">
    <name type="scientific">Thomasclavelia ramosa</name>
    <dbReference type="NCBI Taxonomy" id="1547"/>
    <lineage>
        <taxon>Bacteria</taxon>
        <taxon>Bacillati</taxon>
        <taxon>Bacillota</taxon>
        <taxon>Erysipelotrichia</taxon>
        <taxon>Erysipelotrichales</taxon>
        <taxon>Coprobacillaceae</taxon>
        <taxon>Thomasclavelia</taxon>
    </lineage>
</organism>